<reference evidence="2" key="1">
    <citation type="submission" date="2019-04" db="EMBL/GenBank/DDBJ databases">
        <title>Genome assembly of Zosterops borbonicus 15179.</title>
        <authorList>
            <person name="Leroy T."/>
            <person name="Anselmetti Y."/>
            <person name="Tilak M.-K."/>
            <person name="Nabholz B."/>
        </authorList>
    </citation>
    <scope>NUCLEOTIDE SEQUENCE</scope>
    <source>
        <strain evidence="2">HGM_15179</strain>
        <tissue evidence="2">Muscle</tissue>
    </source>
</reference>
<evidence type="ECO:0000256" key="1">
    <source>
        <dbReference type="SAM" id="MobiDB-lite"/>
    </source>
</evidence>
<comment type="caution">
    <text evidence="2">The sequence shown here is derived from an EMBL/GenBank/DDBJ whole genome shotgun (WGS) entry which is preliminary data.</text>
</comment>
<organism evidence="2 3">
    <name type="scientific">Zosterops borbonicus</name>
    <dbReference type="NCBI Taxonomy" id="364589"/>
    <lineage>
        <taxon>Eukaryota</taxon>
        <taxon>Metazoa</taxon>
        <taxon>Chordata</taxon>
        <taxon>Craniata</taxon>
        <taxon>Vertebrata</taxon>
        <taxon>Euteleostomi</taxon>
        <taxon>Archelosauria</taxon>
        <taxon>Archosauria</taxon>
        <taxon>Dinosauria</taxon>
        <taxon>Saurischia</taxon>
        <taxon>Theropoda</taxon>
        <taxon>Coelurosauria</taxon>
        <taxon>Aves</taxon>
        <taxon>Neognathae</taxon>
        <taxon>Neoaves</taxon>
        <taxon>Telluraves</taxon>
        <taxon>Australaves</taxon>
        <taxon>Passeriformes</taxon>
        <taxon>Sylvioidea</taxon>
        <taxon>Zosteropidae</taxon>
        <taxon>Zosterops</taxon>
    </lineage>
</organism>
<proteinExistence type="predicted"/>
<protein>
    <submittedName>
        <fullName evidence="2">Uncharacterized protein</fullName>
    </submittedName>
</protein>
<gene>
    <name evidence="2" type="ORF">HGM15179_011331</name>
</gene>
<dbReference type="AlphaFoldDB" id="A0A8K1GBR6"/>
<accession>A0A8K1GBR6</accession>
<dbReference type="Proteomes" id="UP000796761">
    <property type="component" value="Unassembled WGS sequence"/>
</dbReference>
<name>A0A8K1GBR6_9PASS</name>
<feature type="region of interest" description="Disordered" evidence="1">
    <location>
        <begin position="92"/>
        <end position="128"/>
    </location>
</feature>
<evidence type="ECO:0000313" key="3">
    <source>
        <dbReference type="Proteomes" id="UP000796761"/>
    </source>
</evidence>
<evidence type="ECO:0000313" key="2">
    <source>
        <dbReference type="EMBL" id="TRZ15749.1"/>
    </source>
</evidence>
<keyword evidence="3" id="KW-1185">Reference proteome</keyword>
<dbReference type="EMBL" id="SWJQ01000353">
    <property type="protein sequence ID" value="TRZ15749.1"/>
    <property type="molecule type" value="Genomic_DNA"/>
</dbReference>
<sequence length="128" mass="14173">MKRNLKRFNKGQCRVLHLGRNNPKSQHRLECDLLEGSSAEKDLGVLLDDNEPAVPLWPGGPEGSWGALGRVWPGGQGSHPYIISVSKELDMASAPTKHRLSGDNTDSHLARPWSHPFSSHLDNDKAKY</sequence>